<dbReference type="InterPro" id="IPR014284">
    <property type="entry name" value="RNA_pol_sigma-70_dom"/>
</dbReference>
<comment type="similarity">
    <text evidence="1 6">Belongs to the sigma-70 factor family. ECF subfamily.</text>
</comment>
<dbReference type="Gene3D" id="1.10.1740.10">
    <property type="match status" value="1"/>
</dbReference>
<evidence type="ECO:0000313" key="10">
    <source>
        <dbReference type="Proteomes" id="UP000230093"/>
    </source>
</evidence>
<dbReference type="GO" id="GO:0016987">
    <property type="term" value="F:sigma factor activity"/>
    <property type="evidence" value="ECO:0007669"/>
    <property type="project" value="UniProtKB-KW"/>
</dbReference>
<dbReference type="InterPro" id="IPR007627">
    <property type="entry name" value="RNA_pol_sigma70_r2"/>
</dbReference>
<accession>A0A2H0W9A0</accession>
<dbReference type="InterPro" id="IPR000838">
    <property type="entry name" value="RNA_pol_sigma70_ECF_CS"/>
</dbReference>
<dbReference type="NCBIfam" id="TIGR02937">
    <property type="entry name" value="sigma70-ECF"/>
    <property type="match status" value="1"/>
</dbReference>
<organism evidence="9 10">
    <name type="scientific">Candidatus Beckwithbacteria bacterium CG10_big_fil_rev_8_21_14_0_10_34_10</name>
    <dbReference type="NCBI Taxonomy" id="1974495"/>
    <lineage>
        <taxon>Bacteria</taxon>
        <taxon>Candidatus Beckwithiibacteriota</taxon>
    </lineage>
</organism>
<dbReference type="InterPro" id="IPR013249">
    <property type="entry name" value="RNA_pol_sigma70_r4_t2"/>
</dbReference>
<dbReference type="Pfam" id="PF08281">
    <property type="entry name" value="Sigma70_r4_2"/>
    <property type="match status" value="1"/>
</dbReference>
<dbReference type="GO" id="GO:0006352">
    <property type="term" value="P:DNA-templated transcription initiation"/>
    <property type="evidence" value="ECO:0007669"/>
    <property type="project" value="InterPro"/>
</dbReference>
<dbReference type="PROSITE" id="PS01063">
    <property type="entry name" value="SIGMA70_ECF"/>
    <property type="match status" value="1"/>
</dbReference>
<feature type="domain" description="RNA polymerase sigma factor 70 region 4 type 2" evidence="8">
    <location>
        <begin position="122"/>
        <end position="170"/>
    </location>
</feature>
<dbReference type="InterPro" id="IPR013324">
    <property type="entry name" value="RNA_pol_sigma_r3/r4-like"/>
</dbReference>
<feature type="domain" description="RNA polymerase sigma-70 region 2" evidence="7">
    <location>
        <begin position="21"/>
        <end position="87"/>
    </location>
</feature>
<dbReference type="InterPro" id="IPR039425">
    <property type="entry name" value="RNA_pol_sigma-70-like"/>
</dbReference>
<evidence type="ECO:0000256" key="1">
    <source>
        <dbReference type="ARBA" id="ARBA00010641"/>
    </source>
</evidence>
<dbReference type="CDD" id="cd06171">
    <property type="entry name" value="Sigma70_r4"/>
    <property type="match status" value="1"/>
</dbReference>
<evidence type="ECO:0000313" key="9">
    <source>
        <dbReference type="EMBL" id="PIS09222.1"/>
    </source>
</evidence>
<dbReference type="AlphaFoldDB" id="A0A2H0W9A0"/>
<keyword evidence="4 6" id="KW-0238">DNA-binding</keyword>
<keyword evidence="3 6" id="KW-0731">Sigma factor</keyword>
<dbReference type="PANTHER" id="PTHR43133">
    <property type="entry name" value="RNA POLYMERASE ECF-TYPE SIGMA FACTO"/>
    <property type="match status" value="1"/>
</dbReference>
<dbReference type="GO" id="GO:0003677">
    <property type="term" value="F:DNA binding"/>
    <property type="evidence" value="ECO:0007669"/>
    <property type="project" value="UniProtKB-KW"/>
</dbReference>
<dbReference type="Proteomes" id="UP000230093">
    <property type="component" value="Unassembled WGS sequence"/>
</dbReference>
<evidence type="ECO:0000256" key="6">
    <source>
        <dbReference type="RuleBase" id="RU000716"/>
    </source>
</evidence>
<proteinExistence type="inferred from homology"/>
<dbReference type="InterPro" id="IPR036388">
    <property type="entry name" value="WH-like_DNA-bd_sf"/>
</dbReference>
<dbReference type="Pfam" id="PF04542">
    <property type="entry name" value="Sigma70_r2"/>
    <property type="match status" value="1"/>
</dbReference>
<dbReference type="EMBL" id="PEZT01000015">
    <property type="protein sequence ID" value="PIS09222.1"/>
    <property type="molecule type" value="Genomic_DNA"/>
</dbReference>
<keyword evidence="2 6" id="KW-0805">Transcription regulation</keyword>
<dbReference type="PANTHER" id="PTHR43133:SF51">
    <property type="entry name" value="RNA POLYMERASE SIGMA FACTOR"/>
    <property type="match status" value="1"/>
</dbReference>
<evidence type="ECO:0000256" key="5">
    <source>
        <dbReference type="ARBA" id="ARBA00023163"/>
    </source>
</evidence>
<dbReference type="SUPFAM" id="SSF88946">
    <property type="entry name" value="Sigma2 domain of RNA polymerase sigma factors"/>
    <property type="match status" value="1"/>
</dbReference>
<keyword evidence="5 6" id="KW-0804">Transcription</keyword>
<reference evidence="10" key="1">
    <citation type="submission" date="2017-09" db="EMBL/GenBank/DDBJ databases">
        <title>Depth-based differentiation of microbial function through sediment-hosted aquifers and enrichment of novel symbionts in the deep terrestrial subsurface.</title>
        <authorList>
            <person name="Probst A.J."/>
            <person name="Ladd B."/>
            <person name="Jarett J.K."/>
            <person name="Geller-Mcgrath D.E."/>
            <person name="Sieber C.M.K."/>
            <person name="Emerson J.B."/>
            <person name="Anantharaman K."/>
            <person name="Thomas B.C."/>
            <person name="Malmstrom R."/>
            <person name="Stieglmeier M."/>
            <person name="Klingl A."/>
            <person name="Woyke T."/>
            <person name="Ryan C.M."/>
            <person name="Banfield J.F."/>
        </authorList>
    </citation>
    <scope>NUCLEOTIDE SEQUENCE [LARGE SCALE GENOMIC DNA]</scope>
</reference>
<comment type="caution">
    <text evidence="9">The sequence shown here is derived from an EMBL/GenBank/DDBJ whole genome shotgun (WGS) entry which is preliminary data.</text>
</comment>
<dbReference type="SUPFAM" id="SSF88659">
    <property type="entry name" value="Sigma3 and sigma4 domains of RNA polymerase sigma factors"/>
    <property type="match status" value="1"/>
</dbReference>
<evidence type="ECO:0000259" key="8">
    <source>
        <dbReference type="Pfam" id="PF08281"/>
    </source>
</evidence>
<sequence>MNDRKLVSGILKGDKKAIKSLYQKYELRLLYFILSKVADKKDAEEILQDTFISALDSIPLFNYKASLYTWLWAICRHEISDFYRKKKIKTIVFSRLPFLKNIVSRALGPELVLEEKQAKERIFRTFKSLSEGYFEILRLKYIEGFSMKEISLRLNKTVKAVESKLSRARLAFQKEYVKANQGSVKNNWQVFNSSFNKGKLSF</sequence>
<name>A0A2H0W9A0_9BACT</name>
<protein>
    <recommendedName>
        <fullName evidence="6">RNA polymerase sigma factor</fullName>
    </recommendedName>
</protein>
<evidence type="ECO:0000259" key="7">
    <source>
        <dbReference type="Pfam" id="PF04542"/>
    </source>
</evidence>
<evidence type="ECO:0000256" key="4">
    <source>
        <dbReference type="ARBA" id="ARBA00023125"/>
    </source>
</evidence>
<dbReference type="Gene3D" id="1.10.10.10">
    <property type="entry name" value="Winged helix-like DNA-binding domain superfamily/Winged helix DNA-binding domain"/>
    <property type="match status" value="1"/>
</dbReference>
<evidence type="ECO:0000256" key="3">
    <source>
        <dbReference type="ARBA" id="ARBA00023082"/>
    </source>
</evidence>
<evidence type="ECO:0000256" key="2">
    <source>
        <dbReference type="ARBA" id="ARBA00023015"/>
    </source>
</evidence>
<gene>
    <name evidence="9" type="ORF">COT75_02545</name>
</gene>
<dbReference type="InterPro" id="IPR013325">
    <property type="entry name" value="RNA_pol_sigma_r2"/>
</dbReference>